<dbReference type="Proteomes" id="UP000324285">
    <property type="component" value="Chromosome"/>
</dbReference>
<dbReference type="KEGG" id="hbh:E4T21_04265"/>
<feature type="binding site" evidence="2">
    <location>
        <position position="46"/>
    </location>
    <ligand>
        <name>Mg(2+)</name>
        <dbReference type="ChEBI" id="CHEBI:18420"/>
        <label>4</label>
    </ligand>
</feature>
<feature type="binding site" evidence="2">
    <location>
        <position position="123"/>
    </location>
    <ligand>
        <name>Mg(2+)</name>
        <dbReference type="ChEBI" id="CHEBI:18420"/>
        <label>1</label>
    </ligand>
</feature>
<dbReference type="EMBL" id="CP038437">
    <property type="protein sequence ID" value="QEM80854.1"/>
    <property type="molecule type" value="Genomic_DNA"/>
</dbReference>
<dbReference type="InterPro" id="IPR010918">
    <property type="entry name" value="PurM-like_C_dom"/>
</dbReference>
<dbReference type="PIRSF" id="PIRSF005303">
    <property type="entry name" value="Thiam_monoph_kin"/>
    <property type="match status" value="1"/>
</dbReference>
<dbReference type="GO" id="GO:0009030">
    <property type="term" value="F:thiamine-phosphate kinase activity"/>
    <property type="evidence" value="ECO:0007669"/>
    <property type="project" value="UniProtKB-UniRule"/>
</dbReference>
<dbReference type="UniPathway" id="UPA00060">
    <property type="reaction ID" value="UER00142"/>
</dbReference>
<keyword evidence="6" id="KW-1185">Reference proteome</keyword>
<dbReference type="CDD" id="cd02194">
    <property type="entry name" value="ThiL"/>
    <property type="match status" value="1"/>
</dbReference>
<dbReference type="PANTHER" id="PTHR30270">
    <property type="entry name" value="THIAMINE-MONOPHOSPHATE KINASE"/>
    <property type="match status" value="1"/>
</dbReference>
<keyword evidence="2 5" id="KW-0808">Transferase</keyword>
<dbReference type="InterPro" id="IPR036921">
    <property type="entry name" value="PurM-like_N_sf"/>
</dbReference>
<feature type="binding site" evidence="2">
    <location>
        <position position="76"/>
    </location>
    <ligand>
        <name>Mg(2+)</name>
        <dbReference type="ChEBI" id="CHEBI:18420"/>
        <label>3</label>
    </ligand>
</feature>
<feature type="binding site" evidence="2">
    <location>
        <position position="260"/>
    </location>
    <ligand>
        <name>substrate</name>
    </ligand>
</feature>
<dbReference type="AlphaFoldDB" id="A0A5C1NCC6"/>
<evidence type="ECO:0000313" key="6">
    <source>
        <dbReference type="Proteomes" id="UP000324285"/>
    </source>
</evidence>
<protein>
    <recommendedName>
        <fullName evidence="2">Thiamine-monophosphate kinase</fullName>
        <shortName evidence="2">TMP kinase</shortName>
        <shortName evidence="2">Thiamine-phosphate kinase</shortName>
        <ecNumber evidence="2">2.7.4.16</ecNumber>
    </recommendedName>
</protein>
<feature type="binding site" evidence="2">
    <location>
        <position position="310"/>
    </location>
    <ligand>
        <name>substrate</name>
    </ligand>
</feature>
<comment type="catalytic activity">
    <reaction evidence="2">
        <text>thiamine phosphate + ATP = thiamine diphosphate + ADP</text>
        <dbReference type="Rhea" id="RHEA:15913"/>
        <dbReference type="ChEBI" id="CHEBI:30616"/>
        <dbReference type="ChEBI" id="CHEBI:37575"/>
        <dbReference type="ChEBI" id="CHEBI:58937"/>
        <dbReference type="ChEBI" id="CHEBI:456216"/>
        <dbReference type="EC" id="2.7.4.16"/>
    </reaction>
</comment>
<feature type="binding site" evidence="2">
    <location>
        <position position="76"/>
    </location>
    <ligand>
        <name>Mg(2+)</name>
        <dbReference type="ChEBI" id="CHEBI:18420"/>
        <label>4</label>
    </ligand>
</feature>
<name>A0A5C1NCC6_9GAMM</name>
<reference evidence="5" key="1">
    <citation type="submission" date="2021-02" db="EMBL/GenBank/DDBJ databases">
        <title>Strain Y2R2, a novel species of the genus Halomonas.</title>
        <authorList>
            <person name="Huang H."/>
        </authorList>
    </citation>
    <scope>NUCLEOTIDE SEQUENCE</scope>
    <source>
        <strain evidence="5">Y2R2</strain>
    </source>
</reference>
<feature type="binding site" evidence="2">
    <location>
        <position position="31"/>
    </location>
    <ligand>
        <name>Mg(2+)</name>
        <dbReference type="ChEBI" id="CHEBI:18420"/>
        <label>4</label>
    </ligand>
</feature>
<feature type="binding site" evidence="2">
    <location>
        <begin position="122"/>
        <end position="123"/>
    </location>
    <ligand>
        <name>ATP</name>
        <dbReference type="ChEBI" id="CHEBI:30616"/>
    </ligand>
</feature>
<feature type="binding site" evidence="2">
    <location>
        <position position="209"/>
    </location>
    <ligand>
        <name>Mg(2+)</name>
        <dbReference type="ChEBI" id="CHEBI:18420"/>
        <label>3</label>
    </ligand>
</feature>
<accession>A0A5C1NCC6</accession>
<feature type="binding site" evidence="2">
    <location>
        <position position="76"/>
    </location>
    <ligand>
        <name>Mg(2+)</name>
        <dbReference type="ChEBI" id="CHEBI:18420"/>
        <label>2</label>
    </ligand>
</feature>
<comment type="miscellaneous">
    <text evidence="2">Reaction mechanism of ThiL seems to utilize a direct, inline transfer of the gamma-phosphate of ATP to TMP rather than a phosphorylated enzyme intermediate.</text>
</comment>
<dbReference type="OrthoDB" id="9802811at2"/>
<comment type="pathway">
    <text evidence="2">Cofactor biosynthesis; thiamine diphosphate biosynthesis; thiamine diphosphate from thiamine phosphate: step 1/1.</text>
</comment>
<keyword evidence="2" id="KW-0460">Magnesium</keyword>
<dbReference type="Pfam" id="PF00586">
    <property type="entry name" value="AIRS"/>
    <property type="match status" value="1"/>
</dbReference>
<feature type="binding site" evidence="2">
    <location>
        <position position="212"/>
    </location>
    <ligand>
        <name>Mg(2+)</name>
        <dbReference type="ChEBI" id="CHEBI:18420"/>
        <label>5</label>
    </ligand>
</feature>
<keyword evidence="2" id="KW-0067">ATP-binding</keyword>
<evidence type="ECO:0000256" key="1">
    <source>
        <dbReference type="ARBA" id="ARBA00022977"/>
    </source>
</evidence>
<feature type="binding site" evidence="2">
    <location>
        <position position="147"/>
    </location>
    <ligand>
        <name>ATP</name>
        <dbReference type="ChEBI" id="CHEBI:30616"/>
    </ligand>
</feature>
<dbReference type="GO" id="GO:0000287">
    <property type="term" value="F:magnesium ion binding"/>
    <property type="evidence" value="ECO:0007669"/>
    <property type="project" value="UniProtKB-UniRule"/>
</dbReference>
<comment type="caution">
    <text evidence="2">Lacks conserved residue(s) required for the propagation of feature annotation.</text>
</comment>
<feature type="binding site" evidence="2">
    <location>
        <position position="48"/>
    </location>
    <ligand>
        <name>Mg(2+)</name>
        <dbReference type="ChEBI" id="CHEBI:18420"/>
        <label>2</label>
    </ligand>
</feature>
<dbReference type="InterPro" id="IPR036676">
    <property type="entry name" value="PurM-like_C_sf"/>
</dbReference>
<feature type="domain" description="PurM-like N-terminal" evidence="3">
    <location>
        <begin position="29"/>
        <end position="139"/>
    </location>
</feature>
<proteinExistence type="inferred from homology"/>
<evidence type="ECO:0000259" key="4">
    <source>
        <dbReference type="Pfam" id="PF02769"/>
    </source>
</evidence>
<dbReference type="GO" id="GO:0009229">
    <property type="term" value="P:thiamine diphosphate biosynthetic process"/>
    <property type="evidence" value="ECO:0007669"/>
    <property type="project" value="UniProtKB-UniRule"/>
</dbReference>
<feature type="binding site" evidence="2">
    <location>
        <position position="31"/>
    </location>
    <ligand>
        <name>Mg(2+)</name>
        <dbReference type="ChEBI" id="CHEBI:18420"/>
        <label>3</label>
    </ligand>
</feature>
<comment type="function">
    <text evidence="2">Catalyzes the ATP-dependent phosphorylation of thiamine-monophosphate (TMP) to form thiamine-pyrophosphate (TPP), the active form of vitamin B1.</text>
</comment>
<gene>
    <name evidence="2 5" type="primary">thiL</name>
    <name evidence="5" type="ORF">E4T21_04265</name>
</gene>
<dbReference type="Gene3D" id="3.30.1330.10">
    <property type="entry name" value="PurM-like, N-terminal domain"/>
    <property type="match status" value="1"/>
</dbReference>
<feature type="binding site" evidence="2">
    <location>
        <position position="48"/>
    </location>
    <ligand>
        <name>Mg(2+)</name>
        <dbReference type="ChEBI" id="CHEBI:18420"/>
        <label>1</label>
    </ligand>
</feature>
<dbReference type="EC" id="2.7.4.16" evidence="2"/>
<keyword evidence="1 2" id="KW-0784">Thiamine biosynthesis</keyword>
<keyword evidence="2" id="KW-0547">Nucleotide-binding</keyword>
<dbReference type="HAMAP" id="MF_02128">
    <property type="entry name" value="TMP_kinase"/>
    <property type="match status" value="1"/>
</dbReference>
<dbReference type="GO" id="GO:0005524">
    <property type="term" value="F:ATP binding"/>
    <property type="evidence" value="ECO:0007669"/>
    <property type="project" value="UniProtKB-UniRule"/>
</dbReference>
<dbReference type="Gene3D" id="3.90.650.10">
    <property type="entry name" value="PurM-like C-terminal domain"/>
    <property type="match status" value="1"/>
</dbReference>
<evidence type="ECO:0000256" key="2">
    <source>
        <dbReference type="HAMAP-Rule" id="MF_02128"/>
    </source>
</evidence>
<comment type="similarity">
    <text evidence="2">Belongs to the thiamine-monophosphate kinase family.</text>
</comment>
<evidence type="ECO:0000259" key="3">
    <source>
        <dbReference type="Pfam" id="PF00586"/>
    </source>
</evidence>
<organism evidence="5 6">
    <name type="scientific">Halomonas binhaiensis</name>
    <dbReference type="NCBI Taxonomy" id="2562282"/>
    <lineage>
        <taxon>Bacteria</taxon>
        <taxon>Pseudomonadati</taxon>
        <taxon>Pseudomonadota</taxon>
        <taxon>Gammaproteobacteria</taxon>
        <taxon>Oceanospirillales</taxon>
        <taxon>Halomonadaceae</taxon>
        <taxon>Halomonas</taxon>
    </lineage>
</organism>
<dbReference type="SUPFAM" id="SSF56042">
    <property type="entry name" value="PurM C-terminal domain-like"/>
    <property type="match status" value="1"/>
</dbReference>
<dbReference type="SUPFAM" id="SSF55326">
    <property type="entry name" value="PurM N-terminal domain-like"/>
    <property type="match status" value="1"/>
</dbReference>
<dbReference type="GO" id="GO:0009228">
    <property type="term" value="P:thiamine biosynthetic process"/>
    <property type="evidence" value="ECO:0007669"/>
    <property type="project" value="UniProtKB-KW"/>
</dbReference>
<feature type="binding site" evidence="2">
    <location>
        <position position="55"/>
    </location>
    <ligand>
        <name>substrate</name>
    </ligand>
</feature>
<dbReference type="RefSeq" id="WP_149283833.1">
    <property type="nucleotide sequence ID" value="NZ_CP038437.2"/>
</dbReference>
<sequence length="318" mass="32419">MHGEFELINRWLAPAHASTMDTGVVLGVGDDACLLSPTAGQQLVVSVDTSVEGHHFPAKAPASAVGHRALAVSLSDLAAMGARPRWCLMSLALPVSDAAWVAEFAKGFHALCDAAKVNLVGGDVTAGECAVSVTVMGEVEPARALRRSGARAGDILAVTGALGGGAGGLAAWQAGEHDLQHPLVSRYLLPQPRLEAGRVLAELASSAIDISDGLLADLGHVLEASKLGAKLDAQAIPLAEGLVDLLGEEGAMQAALSGGDDYELLVTLAPERLAAAQAELASFGLALTEIGRLVEGSGIDGVKMPTKAGWQHFSGGEP</sequence>
<dbReference type="NCBIfam" id="TIGR01379">
    <property type="entry name" value="thiL"/>
    <property type="match status" value="1"/>
</dbReference>
<dbReference type="InterPro" id="IPR016188">
    <property type="entry name" value="PurM-like_N"/>
</dbReference>
<evidence type="ECO:0000313" key="5">
    <source>
        <dbReference type="EMBL" id="QEM80854.1"/>
    </source>
</evidence>
<keyword evidence="2" id="KW-0479">Metal-binding</keyword>
<feature type="binding site" evidence="2">
    <location>
        <position position="211"/>
    </location>
    <ligand>
        <name>ATP</name>
        <dbReference type="ChEBI" id="CHEBI:30616"/>
    </ligand>
</feature>
<dbReference type="Pfam" id="PF02769">
    <property type="entry name" value="AIRS_C"/>
    <property type="match status" value="1"/>
</dbReference>
<feature type="domain" description="PurM-like C-terminal" evidence="4">
    <location>
        <begin position="151"/>
        <end position="299"/>
    </location>
</feature>
<dbReference type="PANTHER" id="PTHR30270:SF0">
    <property type="entry name" value="THIAMINE-MONOPHOSPHATE KINASE"/>
    <property type="match status" value="1"/>
</dbReference>
<dbReference type="InterPro" id="IPR006283">
    <property type="entry name" value="ThiL-like"/>
</dbReference>
<keyword evidence="2 5" id="KW-0418">Kinase</keyword>